<reference evidence="2" key="1">
    <citation type="submission" date="2013-09" db="EMBL/GenBank/DDBJ databases">
        <title>Corchorus olitorius genome sequencing.</title>
        <authorList>
            <person name="Alam M."/>
            <person name="Haque M.S."/>
            <person name="Islam M.S."/>
            <person name="Emdad E.M."/>
            <person name="Islam M.M."/>
            <person name="Ahmed B."/>
            <person name="Halim A."/>
            <person name="Hossen Q.M.M."/>
            <person name="Hossain M.Z."/>
            <person name="Ahmed R."/>
            <person name="Khan M.M."/>
            <person name="Islam R."/>
            <person name="Rashid M.M."/>
            <person name="Khan S.A."/>
            <person name="Rahman M.S."/>
            <person name="Alam M."/>
            <person name="Yahiya A.S."/>
            <person name="Khan M.S."/>
            <person name="Azam M.S."/>
            <person name="Haque T."/>
            <person name="Lashkar M.Z.H."/>
            <person name="Akhand A.I."/>
            <person name="Morshed G."/>
            <person name="Roy S."/>
            <person name="Uddin K.S."/>
            <person name="Rabeya T."/>
            <person name="Hossain A.S."/>
            <person name="Chowdhury A."/>
            <person name="Snigdha A.R."/>
            <person name="Mortoza M.S."/>
            <person name="Matin S.A."/>
            <person name="Hoque S.M.E."/>
            <person name="Islam M.K."/>
            <person name="Roy D.K."/>
            <person name="Haider R."/>
            <person name="Moosa M.M."/>
            <person name="Elias S.M."/>
            <person name="Hasan A.M."/>
            <person name="Jahan S."/>
            <person name="Shafiuddin M."/>
            <person name="Mahmood N."/>
            <person name="Shommy N.S."/>
        </authorList>
    </citation>
    <scope>NUCLEOTIDE SEQUENCE [LARGE SCALE GENOMIC DNA]</scope>
    <source>
        <strain evidence="2">cv. O-4</strain>
    </source>
</reference>
<protein>
    <submittedName>
        <fullName evidence="1">Uncharacterized protein</fullName>
    </submittedName>
</protein>
<gene>
    <name evidence="1" type="ORF">COLO4_04663</name>
</gene>
<dbReference type="Proteomes" id="UP000187203">
    <property type="component" value="Unassembled WGS sequence"/>
</dbReference>
<evidence type="ECO:0000313" key="2">
    <source>
        <dbReference type="Proteomes" id="UP000187203"/>
    </source>
</evidence>
<evidence type="ECO:0000313" key="1">
    <source>
        <dbReference type="EMBL" id="OMP10268.1"/>
    </source>
</evidence>
<name>A0A1R3KTA3_9ROSI</name>
<dbReference type="AlphaFoldDB" id="A0A1R3KTA3"/>
<organism evidence="1 2">
    <name type="scientific">Corchorus olitorius</name>
    <dbReference type="NCBI Taxonomy" id="93759"/>
    <lineage>
        <taxon>Eukaryota</taxon>
        <taxon>Viridiplantae</taxon>
        <taxon>Streptophyta</taxon>
        <taxon>Embryophyta</taxon>
        <taxon>Tracheophyta</taxon>
        <taxon>Spermatophyta</taxon>
        <taxon>Magnoliopsida</taxon>
        <taxon>eudicotyledons</taxon>
        <taxon>Gunneridae</taxon>
        <taxon>Pentapetalae</taxon>
        <taxon>rosids</taxon>
        <taxon>malvids</taxon>
        <taxon>Malvales</taxon>
        <taxon>Malvaceae</taxon>
        <taxon>Grewioideae</taxon>
        <taxon>Apeibeae</taxon>
        <taxon>Corchorus</taxon>
    </lineage>
</organism>
<proteinExistence type="predicted"/>
<sequence>MVVPPSRMFIGARFQLKTPLLTLFVALSLNLVLVLRNEAHNSLDLAFTEPKIHLPISESSRPIGLIFGGRECQRKMRERVLVESG</sequence>
<accession>A0A1R3KTA3</accession>
<keyword evidence="2" id="KW-1185">Reference proteome</keyword>
<dbReference type="EMBL" id="AWUE01011958">
    <property type="protein sequence ID" value="OMP10268.1"/>
    <property type="molecule type" value="Genomic_DNA"/>
</dbReference>
<comment type="caution">
    <text evidence="1">The sequence shown here is derived from an EMBL/GenBank/DDBJ whole genome shotgun (WGS) entry which is preliminary data.</text>
</comment>